<dbReference type="EMBL" id="BNJG01000003">
    <property type="protein sequence ID" value="GHO58569.1"/>
    <property type="molecule type" value="Genomic_DNA"/>
</dbReference>
<protein>
    <submittedName>
        <fullName evidence="1">Uncharacterized protein</fullName>
    </submittedName>
</protein>
<keyword evidence="2" id="KW-1185">Reference proteome</keyword>
<evidence type="ECO:0000313" key="1">
    <source>
        <dbReference type="EMBL" id="GHO58569.1"/>
    </source>
</evidence>
<evidence type="ECO:0000313" key="2">
    <source>
        <dbReference type="Proteomes" id="UP000654345"/>
    </source>
</evidence>
<proteinExistence type="predicted"/>
<dbReference type="RefSeq" id="WP_007920962.1">
    <property type="nucleotide sequence ID" value="NZ_BNJG01000003.1"/>
</dbReference>
<organism evidence="1 2">
    <name type="scientific">Ktedonobacter robiniae</name>
    <dbReference type="NCBI Taxonomy" id="2778365"/>
    <lineage>
        <taxon>Bacteria</taxon>
        <taxon>Bacillati</taxon>
        <taxon>Chloroflexota</taxon>
        <taxon>Ktedonobacteria</taxon>
        <taxon>Ktedonobacterales</taxon>
        <taxon>Ktedonobacteraceae</taxon>
        <taxon>Ktedonobacter</taxon>
    </lineage>
</organism>
<reference evidence="1 2" key="1">
    <citation type="journal article" date="2021" name="Int. J. Syst. Evol. Microbiol.">
        <title>Reticulibacter mediterranei gen. nov., sp. nov., within the new family Reticulibacteraceae fam. nov., and Ktedonospora formicarum gen. nov., sp. nov., Ktedonobacter robiniae sp. nov., Dictyobacter formicarum sp. nov. and Dictyobacter arantiisoli sp. nov., belonging to the class Ktedonobacteria.</title>
        <authorList>
            <person name="Yabe S."/>
            <person name="Zheng Y."/>
            <person name="Wang C.M."/>
            <person name="Sakai Y."/>
            <person name="Abe K."/>
            <person name="Yokota A."/>
            <person name="Donadio S."/>
            <person name="Cavaletti L."/>
            <person name="Monciardini P."/>
        </authorList>
    </citation>
    <scope>NUCLEOTIDE SEQUENCE [LARGE SCALE GENOMIC DNA]</scope>
    <source>
        <strain evidence="1 2">SOSP1-30</strain>
    </source>
</reference>
<dbReference type="Proteomes" id="UP000654345">
    <property type="component" value="Unassembled WGS sequence"/>
</dbReference>
<name>A0ABQ3V100_9CHLR</name>
<gene>
    <name evidence="1" type="ORF">KSB_70440</name>
</gene>
<comment type="caution">
    <text evidence="1">The sequence shown here is derived from an EMBL/GenBank/DDBJ whole genome shotgun (WGS) entry which is preliminary data.</text>
</comment>
<accession>A0ABQ3V100</accession>
<sequence>MTWTVQAIERAQRTVQATEVLRQHAATIANVCSETEGNQIIVAMVEVDGSFAGTQVIPRAELQNQLEILEIQEHKWVLALSPSSSIHDIERRCADIGYFANRRRSAIQRRLDQQH</sequence>